<dbReference type="Proteomes" id="UP000244240">
    <property type="component" value="Unassembled WGS sequence"/>
</dbReference>
<dbReference type="Pfam" id="PF02525">
    <property type="entry name" value="Flavodoxin_2"/>
    <property type="match status" value="1"/>
</dbReference>
<feature type="binding site" evidence="6">
    <location>
        <begin position="102"/>
        <end position="105"/>
    </location>
    <ligand>
        <name>FMN</name>
        <dbReference type="ChEBI" id="CHEBI:58210"/>
    </ligand>
</feature>
<comment type="catalytic activity">
    <reaction evidence="5">
        <text>N,N-dimethyl-1,4-phenylenediamine + anthranilate + 2 NAD(+) = 2-(4-dimethylaminophenyl)diazenylbenzoate + 2 NADH + 2 H(+)</text>
        <dbReference type="Rhea" id="RHEA:55872"/>
        <dbReference type="ChEBI" id="CHEBI:15378"/>
        <dbReference type="ChEBI" id="CHEBI:15783"/>
        <dbReference type="ChEBI" id="CHEBI:16567"/>
        <dbReference type="ChEBI" id="CHEBI:57540"/>
        <dbReference type="ChEBI" id="CHEBI:57945"/>
        <dbReference type="ChEBI" id="CHEBI:71579"/>
        <dbReference type="EC" id="1.7.1.17"/>
    </reaction>
    <physiologicalReaction direction="right-to-left" evidence="5">
        <dbReference type="Rhea" id="RHEA:55874"/>
    </physiologicalReaction>
</comment>
<comment type="function">
    <text evidence="6">Quinone reductase that provides resistance to thiol-specific stress caused by electrophilic quinones.</text>
</comment>
<evidence type="ECO:0000256" key="5">
    <source>
        <dbReference type="ARBA" id="ARBA00048542"/>
    </source>
</evidence>
<evidence type="ECO:0000313" key="8">
    <source>
        <dbReference type="EMBL" id="PTX49347.1"/>
    </source>
</evidence>
<dbReference type="EC" id="1.7.1.17" evidence="6"/>
<reference evidence="8 9" key="1">
    <citation type="submission" date="2018-04" db="EMBL/GenBank/DDBJ databases">
        <title>Genomic Encyclopedia of Archaeal and Bacterial Type Strains, Phase II (KMG-II): from individual species to whole genera.</title>
        <authorList>
            <person name="Goeker M."/>
        </authorList>
    </citation>
    <scope>NUCLEOTIDE SEQUENCE [LARGE SCALE GENOMIC DNA]</scope>
    <source>
        <strain evidence="8 9">DSM 45787</strain>
    </source>
</reference>
<dbReference type="InterPro" id="IPR003680">
    <property type="entry name" value="Flavodoxin_fold"/>
</dbReference>
<dbReference type="SUPFAM" id="SSF52218">
    <property type="entry name" value="Flavoproteins"/>
    <property type="match status" value="1"/>
</dbReference>
<evidence type="ECO:0000256" key="6">
    <source>
        <dbReference type="HAMAP-Rule" id="MF_01216"/>
    </source>
</evidence>
<keyword evidence="4 6" id="KW-0520">NAD</keyword>
<keyword evidence="9" id="KW-1185">Reference proteome</keyword>
<dbReference type="InterPro" id="IPR023048">
    <property type="entry name" value="NADH:quinone_OxRdtase_FMN_depd"/>
</dbReference>
<comment type="caution">
    <text evidence="6">Lacks conserved residue(s) required for the propagation of feature annotation.</text>
</comment>
<dbReference type="HAMAP" id="MF_01216">
    <property type="entry name" value="Azoreductase_type1"/>
    <property type="match status" value="1"/>
</dbReference>
<dbReference type="GO" id="GO:0016652">
    <property type="term" value="F:oxidoreductase activity, acting on NAD(P)H as acceptor"/>
    <property type="evidence" value="ECO:0007669"/>
    <property type="project" value="UniProtKB-UniRule"/>
</dbReference>
<accession>A0A2T6AZX1</accession>
<dbReference type="PANTHER" id="PTHR43741:SF7">
    <property type="entry name" value="FMN-DEPENDENT NADH:QUINONE OXIDOREDUCTASE"/>
    <property type="match status" value="1"/>
</dbReference>
<dbReference type="PANTHER" id="PTHR43741">
    <property type="entry name" value="FMN-DEPENDENT NADH-AZOREDUCTASE 1"/>
    <property type="match status" value="1"/>
</dbReference>
<keyword evidence="2 6" id="KW-0288">FMN</keyword>
<dbReference type="EMBL" id="QBKR01000041">
    <property type="protein sequence ID" value="PTX49347.1"/>
    <property type="molecule type" value="Genomic_DNA"/>
</dbReference>
<protein>
    <recommendedName>
        <fullName evidence="6">FMN dependent NADH:quinone oxidoreductase</fullName>
        <ecNumber evidence="6">1.6.5.-</ecNumber>
    </recommendedName>
    <alternativeName>
        <fullName evidence="6">Azo-dye reductase</fullName>
    </alternativeName>
    <alternativeName>
        <fullName evidence="6">FMN-dependent NADH-azo compound oxidoreductase</fullName>
    </alternativeName>
    <alternativeName>
        <fullName evidence="6">FMN-dependent NADH-azoreductase</fullName>
        <ecNumber evidence="6">1.7.1.17</ecNumber>
    </alternativeName>
</protein>
<dbReference type="InterPro" id="IPR029039">
    <property type="entry name" value="Flavoprotein-like_sf"/>
</dbReference>
<gene>
    <name evidence="6" type="primary">azoR</name>
    <name evidence="8" type="ORF">C8P63_14110</name>
</gene>
<dbReference type="InterPro" id="IPR050104">
    <property type="entry name" value="FMN-dep_NADH:Q_OxRdtase_AzoR1"/>
</dbReference>
<comment type="similarity">
    <text evidence="6">Belongs to the azoreductase type 1 family.</text>
</comment>
<keyword evidence="1 6" id="KW-0285">Flavoprotein</keyword>
<dbReference type="Gene3D" id="3.40.50.360">
    <property type="match status" value="1"/>
</dbReference>
<comment type="catalytic activity">
    <reaction evidence="6">
        <text>2 a quinone + NADH + H(+) = 2 a 1,4-benzosemiquinone + NAD(+)</text>
        <dbReference type="Rhea" id="RHEA:65952"/>
        <dbReference type="ChEBI" id="CHEBI:15378"/>
        <dbReference type="ChEBI" id="CHEBI:57540"/>
        <dbReference type="ChEBI" id="CHEBI:57945"/>
        <dbReference type="ChEBI" id="CHEBI:132124"/>
        <dbReference type="ChEBI" id="CHEBI:134225"/>
    </reaction>
</comment>
<evidence type="ECO:0000256" key="1">
    <source>
        <dbReference type="ARBA" id="ARBA00022630"/>
    </source>
</evidence>
<dbReference type="EC" id="1.6.5.-" evidence="6"/>
<dbReference type="OrthoDB" id="9805013at2"/>
<dbReference type="GO" id="GO:0010181">
    <property type="term" value="F:FMN binding"/>
    <property type="evidence" value="ECO:0007669"/>
    <property type="project" value="UniProtKB-UniRule"/>
</dbReference>
<dbReference type="RefSeq" id="WP_108026506.1">
    <property type="nucleotide sequence ID" value="NZ_QBKR01000041.1"/>
</dbReference>
<evidence type="ECO:0000313" key="9">
    <source>
        <dbReference type="Proteomes" id="UP000244240"/>
    </source>
</evidence>
<comment type="subunit">
    <text evidence="6">Homodimer.</text>
</comment>
<comment type="cofactor">
    <cofactor evidence="6">
        <name>FMN</name>
        <dbReference type="ChEBI" id="CHEBI:58210"/>
    </cofactor>
    <text evidence="6">Binds 1 FMN per subunit.</text>
</comment>
<proteinExistence type="inferred from homology"/>
<comment type="caution">
    <text evidence="8">The sequence shown here is derived from an EMBL/GenBank/DDBJ whole genome shotgun (WGS) entry which is preliminary data.</text>
</comment>
<keyword evidence="3 6" id="KW-0560">Oxidoreductase</keyword>
<feature type="domain" description="Flavodoxin-like fold" evidence="7">
    <location>
        <begin position="3"/>
        <end position="206"/>
    </location>
</feature>
<evidence type="ECO:0000256" key="4">
    <source>
        <dbReference type="ARBA" id="ARBA00023027"/>
    </source>
</evidence>
<dbReference type="AlphaFoldDB" id="A0A2T6AZX1"/>
<dbReference type="GO" id="GO:0016655">
    <property type="term" value="F:oxidoreductase activity, acting on NAD(P)H, quinone or similar compound as acceptor"/>
    <property type="evidence" value="ECO:0007669"/>
    <property type="project" value="InterPro"/>
</dbReference>
<name>A0A2T6AZX1_9BACL</name>
<organism evidence="8 9">
    <name type="scientific">Melghirimyces profundicolus</name>
    <dbReference type="NCBI Taxonomy" id="1242148"/>
    <lineage>
        <taxon>Bacteria</taxon>
        <taxon>Bacillati</taxon>
        <taxon>Bacillota</taxon>
        <taxon>Bacilli</taxon>
        <taxon>Bacillales</taxon>
        <taxon>Thermoactinomycetaceae</taxon>
        <taxon>Melghirimyces</taxon>
    </lineage>
</organism>
<sequence length="219" mass="24205">MGKVLYITANPKKAQDSYGLTVGDELIRQYRDRRPDDEVVHIDVFREEIPLLDEDILHAWGKLASEQPVDSLTEDEKRKVTRLNELVDQFIEADRYVFVTPMWNFGVPPLMKAYIDTVSVAGKTFQYTEEGPVGLLKGKKAVVIQASGGIYSEGPAAGLDFCSKYLVSVLNFLGVTDVETLFVEGMNQFPDKAEAIRDAACERAAEAARALAADPVSVS</sequence>
<dbReference type="GO" id="GO:0009055">
    <property type="term" value="F:electron transfer activity"/>
    <property type="evidence" value="ECO:0007669"/>
    <property type="project" value="UniProtKB-UniRule"/>
</dbReference>
<evidence type="ECO:0000256" key="3">
    <source>
        <dbReference type="ARBA" id="ARBA00023002"/>
    </source>
</evidence>
<dbReference type="NCBIfam" id="NF010075">
    <property type="entry name" value="PRK13556.1"/>
    <property type="match status" value="1"/>
</dbReference>
<evidence type="ECO:0000256" key="2">
    <source>
        <dbReference type="ARBA" id="ARBA00022643"/>
    </source>
</evidence>
<evidence type="ECO:0000259" key="7">
    <source>
        <dbReference type="Pfam" id="PF02525"/>
    </source>
</evidence>
<comment type="function">
    <text evidence="6">Also exhibits azoreductase activity. Catalyzes the reductive cleavage of the azo bond in aromatic azo compounds to the corresponding amines.</text>
</comment>